<dbReference type="GO" id="GO:0016020">
    <property type="term" value="C:membrane"/>
    <property type="evidence" value="ECO:0007669"/>
    <property type="project" value="TreeGrafter"/>
</dbReference>
<comment type="caution">
    <text evidence="9">The sequence shown here is derived from an EMBL/GenBank/DDBJ whole genome shotgun (WGS) entry which is preliminary data.</text>
</comment>
<proteinExistence type="inferred from homology"/>
<comment type="function">
    <text evidence="7">Catalyzes the conversion of long-chain fatty acids to their active form acyl-CoAs for both synthesis of cellular lipids, and degradation via beta-oxidation.</text>
</comment>
<sequence length="668" mass="73956">MGGGTSKPNFEYTVPVIGSERPGESPIYVNPKAKPYLSTPLPTGAVTLYENFKATVNRHASKPYLGTRVKNPDGTLGAYRWKTYGEVSDLAAHVGYGLASLGLTQKNEDGLSFVGIYSKNREEWIITDLACMCQGITTVPLYDTQQPDTIQYIVEQTGMQGIACAAKQTETILKLRSEGGLQSLRILIQFEEVTEQLKESFGKLGMEIMTLAEVAVIGKVGEDQPPTPNTIYTICYTSGTTGRSKGAVITQQNMISTLAGIIAFGIDFSSDDSYISYLPLAHMLERIISQFVILHGAQYGFYAGDVLKIREDLAELKPTVFVSVPRLFNRFHDLIQQQFASATGVKKMLVSRGLSAKMYGYETTGTLINSVWDKLVFSKVKNVLGGRVRLMLTGSAPISGDVLKFLRLVFSCPILEGYGQTETCAGSVLTEPTDTGYGYVGGPIATLEIKLVDVPDMNYFSTDVSEDGQRAPRGEVCFRGPPVFKGYYKSPEQTAEAIDEEGWLHSGDIAIRLPGSGALKLIDRKKNFFKLAQGEYVAAEKIEIAYQKSFFINQIFVYGDSFQSYLIAIIVPDEQYIRKSWTDANQVGKDTPFADICANPKLKEDIIKDMNKLAKEEKLLGFEVVKKIYIEPVPWTPEDLLTPTQKLMRFHAKNKYIDVINQLYAEPL</sequence>
<keyword evidence="10" id="KW-1185">Reference proteome</keyword>
<evidence type="ECO:0000256" key="4">
    <source>
        <dbReference type="ARBA" id="ARBA00022832"/>
    </source>
</evidence>
<dbReference type="Pfam" id="PF00501">
    <property type="entry name" value="AMP-binding"/>
    <property type="match status" value="1"/>
</dbReference>
<feature type="domain" description="AMP-dependent synthetase/ligase" evidence="8">
    <location>
        <begin position="56"/>
        <end position="488"/>
    </location>
</feature>
<dbReference type="Gene3D" id="3.40.50.12780">
    <property type="entry name" value="N-terminal domain of ligase-like"/>
    <property type="match status" value="1"/>
</dbReference>
<dbReference type="EC" id="6.2.1.3" evidence="6 7"/>
<dbReference type="InterPro" id="IPR020845">
    <property type="entry name" value="AMP-binding_CS"/>
</dbReference>
<dbReference type="PANTHER" id="PTHR43272">
    <property type="entry name" value="LONG-CHAIN-FATTY-ACID--COA LIGASE"/>
    <property type="match status" value="1"/>
</dbReference>
<dbReference type="PANTHER" id="PTHR43272:SF33">
    <property type="entry name" value="AMP-BINDING DOMAIN-CONTAINING PROTEIN-RELATED"/>
    <property type="match status" value="1"/>
</dbReference>
<evidence type="ECO:0000313" key="9">
    <source>
        <dbReference type="EMBL" id="CAG9312876.1"/>
    </source>
</evidence>
<evidence type="ECO:0000259" key="8">
    <source>
        <dbReference type="Pfam" id="PF00501"/>
    </source>
</evidence>
<organism evidence="9 10">
    <name type="scientific">Blepharisma stoltei</name>
    <dbReference type="NCBI Taxonomy" id="1481888"/>
    <lineage>
        <taxon>Eukaryota</taxon>
        <taxon>Sar</taxon>
        <taxon>Alveolata</taxon>
        <taxon>Ciliophora</taxon>
        <taxon>Postciliodesmatophora</taxon>
        <taxon>Heterotrichea</taxon>
        <taxon>Heterotrichida</taxon>
        <taxon>Blepharismidae</taxon>
        <taxon>Blepharisma</taxon>
    </lineage>
</organism>
<protein>
    <recommendedName>
        <fullName evidence="6 7">Long-chain-fatty-acid--CoA ligase</fullName>
        <ecNumber evidence="6 7">6.2.1.3</ecNumber>
    </recommendedName>
</protein>
<dbReference type="SUPFAM" id="SSF56801">
    <property type="entry name" value="Acetyl-CoA synthetase-like"/>
    <property type="match status" value="1"/>
</dbReference>
<keyword evidence="7" id="KW-0443">Lipid metabolism</keyword>
<keyword evidence="3 7" id="KW-0547">Nucleotide-binding</keyword>
<name>A0AAU9II40_9CILI</name>
<dbReference type="CDD" id="cd05927">
    <property type="entry name" value="LC-FACS_euk"/>
    <property type="match status" value="1"/>
</dbReference>
<reference evidence="9" key="1">
    <citation type="submission" date="2021-09" db="EMBL/GenBank/DDBJ databases">
        <authorList>
            <consortium name="AG Swart"/>
            <person name="Singh M."/>
            <person name="Singh A."/>
            <person name="Seah K."/>
            <person name="Emmerich C."/>
        </authorList>
    </citation>
    <scope>NUCLEOTIDE SEQUENCE</scope>
    <source>
        <strain evidence="9">ATCC30299</strain>
    </source>
</reference>
<dbReference type="GO" id="GO:0005524">
    <property type="term" value="F:ATP binding"/>
    <property type="evidence" value="ECO:0007669"/>
    <property type="project" value="UniProtKB-KW"/>
</dbReference>
<dbReference type="InterPro" id="IPR045311">
    <property type="entry name" value="LC-FACS_euk"/>
</dbReference>
<dbReference type="InterPro" id="IPR000873">
    <property type="entry name" value="AMP-dep_synth/lig_dom"/>
</dbReference>
<dbReference type="Proteomes" id="UP001162131">
    <property type="component" value="Unassembled WGS sequence"/>
</dbReference>
<keyword evidence="4 7" id="KW-0276">Fatty acid metabolism</keyword>
<evidence type="ECO:0000313" key="10">
    <source>
        <dbReference type="Proteomes" id="UP001162131"/>
    </source>
</evidence>
<comment type="catalytic activity">
    <reaction evidence="7">
        <text>a long-chain fatty acid + ATP + CoA = a long-chain fatty acyl-CoA + AMP + diphosphate</text>
        <dbReference type="Rhea" id="RHEA:15421"/>
        <dbReference type="ChEBI" id="CHEBI:30616"/>
        <dbReference type="ChEBI" id="CHEBI:33019"/>
        <dbReference type="ChEBI" id="CHEBI:57287"/>
        <dbReference type="ChEBI" id="CHEBI:57560"/>
        <dbReference type="ChEBI" id="CHEBI:83139"/>
        <dbReference type="ChEBI" id="CHEBI:456215"/>
        <dbReference type="EC" id="6.2.1.3"/>
    </reaction>
</comment>
<dbReference type="PROSITE" id="PS00455">
    <property type="entry name" value="AMP_BINDING"/>
    <property type="match status" value="1"/>
</dbReference>
<dbReference type="EMBL" id="CAJZBQ010000009">
    <property type="protein sequence ID" value="CAG9312876.1"/>
    <property type="molecule type" value="Genomic_DNA"/>
</dbReference>
<dbReference type="AlphaFoldDB" id="A0AAU9II40"/>
<dbReference type="GO" id="GO:0004467">
    <property type="term" value="F:long-chain fatty acid-CoA ligase activity"/>
    <property type="evidence" value="ECO:0007669"/>
    <property type="project" value="UniProtKB-EC"/>
</dbReference>
<dbReference type="InterPro" id="IPR042099">
    <property type="entry name" value="ANL_N_sf"/>
</dbReference>
<dbReference type="GO" id="GO:0005783">
    <property type="term" value="C:endoplasmic reticulum"/>
    <property type="evidence" value="ECO:0007669"/>
    <property type="project" value="TreeGrafter"/>
</dbReference>
<evidence type="ECO:0000256" key="5">
    <source>
        <dbReference type="ARBA" id="ARBA00022840"/>
    </source>
</evidence>
<evidence type="ECO:0000256" key="7">
    <source>
        <dbReference type="RuleBase" id="RU369030"/>
    </source>
</evidence>
<keyword evidence="2 7" id="KW-0436">Ligase</keyword>
<comment type="similarity">
    <text evidence="1 7">Belongs to the ATP-dependent AMP-binding enzyme family.</text>
</comment>
<evidence type="ECO:0000256" key="2">
    <source>
        <dbReference type="ARBA" id="ARBA00022598"/>
    </source>
</evidence>
<evidence type="ECO:0000256" key="3">
    <source>
        <dbReference type="ARBA" id="ARBA00022741"/>
    </source>
</evidence>
<accession>A0AAU9II40</accession>
<keyword evidence="5 7" id="KW-0067">ATP-binding</keyword>
<evidence type="ECO:0000256" key="6">
    <source>
        <dbReference type="ARBA" id="ARBA00026121"/>
    </source>
</evidence>
<evidence type="ECO:0000256" key="1">
    <source>
        <dbReference type="ARBA" id="ARBA00006432"/>
    </source>
</evidence>
<gene>
    <name evidence="9" type="ORF">BSTOLATCC_MIC7668</name>
</gene>